<accession>A0ABR6PYW0</accession>
<name>A0ABR6PYW0_9FLAO</name>
<evidence type="ECO:0000313" key="1">
    <source>
        <dbReference type="EMBL" id="MBB6330892.1"/>
    </source>
</evidence>
<evidence type="ECO:0000313" key="2">
    <source>
        <dbReference type="Proteomes" id="UP000587367"/>
    </source>
</evidence>
<gene>
    <name evidence="1" type="ORF">HNP24_001842</name>
</gene>
<organism evidence="1 2">
    <name type="scientific">Chryseobacterium sediminis</name>
    <dbReference type="NCBI Taxonomy" id="1679494"/>
    <lineage>
        <taxon>Bacteria</taxon>
        <taxon>Pseudomonadati</taxon>
        <taxon>Bacteroidota</taxon>
        <taxon>Flavobacteriia</taxon>
        <taxon>Flavobacteriales</taxon>
        <taxon>Weeksellaceae</taxon>
        <taxon>Chryseobacterium group</taxon>
        <taxon>Chryseobacterium</taxon>
    </lineage>
</organism>
<sequence length="38" mass="4580">MRGIMTLKDNRLFNYKILIKDEKSKIEIGIKKCFFSKE</sequence>
<keyword evidence="2" id="KW-1185">Reference proteome</keyword>
<comment type="caution">
    <text evidence="1">The sequence shown here is derived from an EMBL/GenBank/DDBJ whole genome shotgun (WGS) entry which is preliminary data.</text>
</comment>
<dbReference type="EMBL" id="JACHKS010000001">
    <property type="protein sequence ID" value="MBB6330892.1"/>
    <property type="molecule type" value="Genomic_DNA"/>
</dbReference>
<dbReference type="Proteomes" id="UP000587367">
    <property type="component" value="Unassembled WGS sequence"/>
</dbReference>
<protein>
    <submittedName>
        <fullName evidence="1">Uncharacterized protein</fullName>
    </submittedName>
</protein>
<proteinExistence type="predicted"/>
<reference evidence="1 2" key="1">
    <citation type="submission" date="2020-08" db="EMBL/GenBank/DDBJ databases">
        <title>Functional genomics of gut bacteria from endangered species of beetles.</title>
        <authorList>
            <person name="Carlos-Shanley C."/>
        </authorList>
    </citation>
    <scope>NUCLEOTIDE SEQUENCE [LARGE SCALE GENOMIC DNA]</scope>
    <source>
        <strain evidence="1 2">S00068</strain>
    </source>
</reference>